<dbReference type="EMBL" id="BSPL01000023">
    <property type="protein sequence ID" value="GLS73003.1"/>
    <property type="molecule type" value="Genomic_DNA"/>
</dbReference>
<dbReference type="RefSeq" id="WP_238195096.1">
    <property type="nucleotide sequence ID" value="NZ_BPQZ01000003.1"/>
</dbReference>
<gene>
    <name evidence="1" type="ORF">GCM10007890_50180</name>
</gene>
<dbReference type="Proteomes" id="UP001157440">
    <property type="component" value="Unassembled WGS sequence"/>
</dbReference>
<dbReference type="AlphaFoldDB" id="A0AA37WW54"/>
<accession>A0AA37WW54</accession>
<keyword evidence="2" id="KW-1185">Reference proteome</keyword>
<sequence>MAVDDRAVRRLSEIAAVMGCRVEVFYLPDSEAHEAGMTCELLRLWNAITEPQARQRILASARLEARGAARVETVE</sequence>
<organism evidence="1 2">
    <name type="scientific">Methylobacterium tardum</name>
    <dbReference type="NCBI Taxonomy" id="374432"/>
    <lineage>
        <taxon>Bacteria</taxon>
        <taxon>Pseudomonadati</taxon>
        <taxon>Pseudomonadota</taxon>
        <taxon>Alphaproteobacteria</taxon>
        <taxon>Hyphomicrobiales</taxon>
        <taxon>Methylobacteriaceae</taxon>
        <taxon>Methylobacterium</taxon>
    </lineage>
</organism>
<protein>
    <submittedName>
        <fullName evidence="1">Uncharacterized protein</fullName>
    </submittedName>
</protein>
<proteinExistence type="predicted"/>
<name>A0AA37WW54_9HYPH</name>
<comment type="caution">
    <text evidence="1">The sequence shown here is derived from an EMBL/GenBank/DDBJ whole genome shotgun (WGS) entry which is preliminary data.</text>
</comment>
<evidence type="ECO:0000313" key="2">
    <source>
        <dbReference type="Proteomes" id="UP001157440"/>
    </source>
</evidence>
<reference evidence="2" key="1">
    <citation type="journal article" date="2019" name="Int. J. Syst. Evol. Microbiol.">
        <title>The Global Catalogue of Microorganisms (GCM) 10K type strain sequencing project: providing services to taxonomists for standard genome sequencing and annotation.</title>
        <authorList>
            <consortium name="The Broad Institute Genomics Platform"/>
            <consortium name="The Broad Institute Genome Sequencing Center for Infectious Disease"/>
            <person name="Wu L."/>
            <person name="Ma J."/>
        </authorList>
    </citation>
    <scope>NUCLEOTIDE SEQUENCE [LARGE SCALE GENOMIC DNA]</scope>
    <source>
        <strain evidence="2">NBRC 103632</strain>
    </source>
</reference>
<evidence type="ECO:0000313" key="1">
    <source>
        <dbReference type="EMBL" id="GLS73003.1"/>
    </source>
</evidence>